<dbReference type="PROSITE" id="PS01328">
    <property type="entry name" value="4HBCOA_THIOESTERASE"/>
    <property type="match status" value="1"/>
</dbReference>
<dbReference type="InterPro" id="IPR050563">
    <property type="entry name" value="4-hydroxybenzoyl-CoA_TE"/>
</dbReference>
<dbReference type="Gene3D" id="3.10.129.10">
    <property type="entry name" value="Hotdog Thioesterase"/>
    <property type="match status" value="1"/>
</dbReference>
<dbReference type="PIRSF" id="PIRSF003230">
    <property type="entry name" value="YbgC"/>
    <property type="match status" value="1"/>
</dbReference>
<dbReference type="PANTHER" id="PTHR31793:SF37">
    <property type="entry name" value="ACYL-COA THIOESTER HYDROLASE YBGC"/>
    <property type="match status" value="1"/>
</dbReference>
<evidence type="ECO:0000256" key="1">
    <source>
        <dbReference type="ARBA" id="ARBA00005953"/>
    </source>
</evidence>
<evidence type="ECO:0000313" key="4">
    <source>
        <dbReference type="Proteomes" id="UP000057609"/>
    </source>
</evidence>
<dbReference type="OrthoDB" id="9808429at2"/>
<proteinExistence type="inferred from homology"/>
<dbReference type="KEGG" id="gpi:GPICK_16450"/>
<dbReference type="FunFam" id="3.10.129.10:FF:000004">
    <property type="entry name" value="Tol-pal system-associated acyl-CoA thioesterase"/>
    <property type="match status" value="1"/>
</dbReference>
<name>A0A0B5BL05_9BACT</name>
<accession>A0A0B5BL05</accession>
<dbReference type="HOGENOM" id="CLU_101141_7_1_7"/>
<dbReference type="InterPro" id="IPR006684">
    <property type="entry name" value="YbgC/YbaW"/>
</dbReference>
<dbReference type="STRING" id="345632.GPICK_16450"/>
<keyword evidence="2" id="KW-0378">Hydrolase</keyword>
<dbReference type="AlphaFoldDB" id="A0A0B5BL05"/>
<dbReference type="InterPro" id="IPR029069">
    <property type="entry name" value="HotDog_dom_sf"/>
</dbReference>
<organism evidence="3 4">
    <name type="scientific">Geobacter pickeringii</name>
    <dbReference type="NCBI Taxonomy" id="345632"/>
    <lineage>
        <taxon>Bacteria</taxon>
        <taxon>Pseudomonadati</taxon>
        <taxon>Thermodesulfobacteriota</taxon>
        <taxon>Desulfuromonadia</taxon>
        <taxon>Geobacterales</taxon>
        <taxon>Geobacteraceae</taxon>
        <taxon>Geobacter</taxon>
    </lineage>
</organism>
<dbReference type="PANTHER" id="PTHR31793">
    <property type="entry name" value="4-HYDROXYBENZOYL-COA THIOESTERASE FAMILY MEMBER"/>
    <property type="match status" value="1"/>
</dbReference>
<dbReference type="RefSeq" id="WP_039745031.1">
    <property type="nucleotide sequence ID" value="NZ_CP009788.1"/>
</dbReference>
<evidence type="ECO:0000313" key="3">
    <source>
        <dbReference type="EMBL" id="AJE04751.1"/>
    </source>
</evidence>
<dbReference type="Proteomes" id="UP000057609">
    <property type="component" value="Chromosome"/>
</dbReference>
<reference evidence="3 4" key="1">
    <citation type="journal article" date="2015" name="Genome Announc.">
        <title>Complete Genome of Geobacter pickeringii G13T, a Metal-Reducing Isolate from Sedimentary Kaolin Deposits.</title>
        <authorList>
            <person name="Badalamenti J.P."/>
            <person name="Bond D.R."/>
        </authorList>
    </citation>
    <scope>NUCLEOTIDE SEQUENCE [LARGE SCALE GENOMIC DNA]</scope>
    <source>
        <strain evidence="3 4">G13</strain>
    </source>
</reference>
<dbReference type="Pfam" id="PF13279">
    <property type="entry name" value="4HBT_2"/>
    <property type="match status" value="1"/>
</dbReference>
<sequence>MEFRVYYEDTDAGGVVYHARYLGFFERGRCEFLRTRGLSVRELADRGWIFPVVRLEIDYRAPAVLDDLVRVETEVLEVGKTSFTVGQQVVRLPDGKCLVAGRVTLVCVGPGMRPKRLPQELLAALRPEAP</sequence>
<dbReference type="GO" id="GO:0047617">
    <property type="term" value="F:fatty acyl-CoA hydrolase activity"/>
    <property type="evidence" value="ECO:0007669"/>
    <property type="project" value="TreeGrafter"/>
</dbReference>
<protein>
    <submittedName>
        <fullName evidence="3">Acyl-CoA thioesterase</fullName>
    </submittedName>
</protein>
<gene>
    <name evidence="3" type="ORF">GPICK_16450</name>
</gene>
<dbReference type="EMBL" id="CP009788">
    <property type="protein sequence ID" value="AJE04751.1"/>
    <property type="molecule type" value="Genomic_DNA"/>
</dbReference>
<dbReference type="InterPro" id="IPR008272">
    <property type="entry name" value="HB-CoA_thioesterase_AS"/>
</dbReference>
<dbReference type="CDD" id="cd00586">
    <property type="entry name" value="4HBT"/>
    <property type="match status" value="1"/>
</dbReference>
<evidence type="ECO:0000256" key="2">
    <source>
        <dbReference type="ARBA" id="ARBA00022801"/>
    </source>
</evidence>
<dbReference type="SUPFAM" id="SSF54637">
    <property type="entry name" value="Thioesterase/thiol ester dehydrase-isomerase"/>
    <property type="match status" value="1"/>
</dbReference>
<keyword evidence="4" id="KW-1185">Reference proteome</keyword>
<dbReference type="NCBIfam" id="TIGR00051">
    <property type="entry name" value="YbgC/FadM family acyl-CoA thioesterase"/>
    <property type="match status" value="1"/>
</dbReference>
<comment type="similarity">
    <text evidence="1">Belongs to the 4-hydroxybenzoyl-CoA thioesterase family.</text>
</comment>